<name>A0A2Z6III5_ACIFI</name>
<gene>
    <name evidence="2" type="ORF">AFERRID_06650</name>
</gene>
<dbReference type="KEGG" id="afj:AFERRID_06650"/>
<feature type="compositionally biased region" description="Gly residues" evidence="1">
    <location>
        <begin position="46"/>
        <end position="57"/>
    </location>
</feature>
<evidence type="ECO:0000256" key="1">
    <source>
        <dbReference type="SAM" id="MobiDB-lite"/>
    </source>
</evidence>
<organism evidence="2 3">
    <name type="scientific">Acidithiobacillus ferridurans</name>
    <dbReference type="NCBI Taxonomy" id="1232575"/>
    <lineage>
        <taxon>Bacteria</taxon>
        <taxon>Pseudomonadati</taxon>
        <taxon>Pseudomonadota</taxon>
        <taxon>Acidithiobacillia</taxon>
        <taxon>Acidithiobacillales</taxon>
        <taxon>Acidithiobacillaceae</taxon>
        <taxon>Acidithiobacillus</taxon>
    </lineage>
</organism>
<dbReference type="EMBL" id="AP018795">
    <property type="protein sequence ID" value="BBF64447.1"/>
    <property type="molecule type" value="Genomic_DNA"/>
</dbReference>
<accession>A0A2Z6III5</accession>
<sequence>MYINICFYYEVSNSISGPETAWNILRRPLHAVTDNETNHTSLPQGAGPGVVPDGGLGNRPRPPSGQAATISNLPESRRQHCGDTALRFLGGRRTQSYARVVPPRNHQNRRIQNKAMGISKDAEGYQRRIHQPQWVTNIDPLPALPPGYSAGAGDALLRAREELRNAISRDVTKVIFI</sequence>
<evidence type="ECO:0000313" key="2">
    <source>
        <dbReference type="EMBL" id="BBF64447.1"/>
    </source>
</evidence>
<keyword evidence="3" id="KW-1185">Reference proteome</keyword>
<proteinExistence type="predicted"/>
<feature type="region of interest" description="Disordered" evidence="1">
    <location>
        <begin position="35"/>
        <end position="70"/>
    </location>
</feature>
<protein>
    <submittedName>
        <fullName evidence="2">Uncharacterized protein</fullName>
    </submittedName>
</protein>
<dbReference type="Proteomes" id="UP000280188">
    <property type="component" value="Chromosome"/>
</dbReference>
<reference evidence="2 3" key="1">
    <citation type="journal article" date="2018" name="Microbiol. Resour. Announc.">
        <title>Complete Genome Sequence of Acidithiobacillus ferridurans JCM 18981.</title>
        <authorList>
            <person name="Miyauchi T."/>
            <person name="Kouzuma A."/>
            <person name="Abe T."/>
            <person name="Watanabe K."/>
        </authorList>
    </citation>
    <scope>NUCLEOTIDE SEQUENCE [LARGE SCALE GENOMIC DNA]</scope>
    <source>
        <strain evidence="3">ATCC 33020 / DSM 29468 / JCM 18981 / 11Fe</strain>
    </source>
</reference>
<dbReference type="AlphaFoldDB" id="A0A2Z6III5"/>
<evidence type="ECO:0000313" key="3">
    <source>
        <dbReference type="Proteomes" id="UP000280188"/>
    </source>
</evidence>